<dbReference type="EMBL" id="NHOZ01000152">
    <property type="protein sequence ID" value="OYR59957.1"/>
    <property type="molecule type" value="Genomic_DNA"/>
</dbReference>
<name>A0A256IV22_HALEZ</name>
<reference evidence="1 2" key="1">
    <citation type="journal article" date="2014" name="Front. Microbiol.">
        <title>Population and genomic analysis of the genus Halorubrum.</title>
        <authorList>
            <person name="Fullmer M.S."/>
            <person name="Soucy S.M."/>
            <person name="Swithers K.S."/>
            <person name="Makkay A.M."/>
            <person name="Wheeler R."/>
            <person name="Ventosa A."/>
            <person name="Gogarten J.P."/>
            <person name="Papke R.T."/>
        </authorList>
    </citation>
    <scope>NUCLEOTIDE SEQUENCE [LARGE SCALE GENOMIC DNA]</scope>
    <source>
        <strain evidence="1 2">Ga36</strain>
    </source>
</reference>
<proteinExistence type="predicted"/>
<dbReference type="Proteomes" id="UP000215731">
    <property type="component" value="Unassembled WGS sequence"/>
</dbReference>
<accession>A0A256IV22</accession>
<gene>
    <name evidence="1" type="ORF">DJ80_16655</name>
</gene>
<evidence type="ECO:0000313" key="1">
    <source>
        <dbReference type="EMBL" id="OYR59957.1"/>
    </source>
</evidence>
<dbReference type="RefSeq" id="WP_094553706.1">
    <property type="nucleotide sequence ID" value="NZ_NHOZ01000152.1"/>
</dbReference>
<comment type="caution">
    <text evidence="1">The sequence shown here is derived from an EMBL/GenBank/DDBJ whole genome shotgun (WGS) entry which is preliminary data.</text>
</comment>
<dbReference type="InterPro" id="IPR058482">
    <property type="entry name" value="DUF8169"/>
</dbReference>
<dbReference type="AlphaFoldDB" id="A0A256IV22"/>
<organism evidence="1 2">
    <name type="scientific">Halorubrum ezzemoulense</name>
    <name type="common">Halorubrum chaoviator</name>
    <dbReference type="NCBI Taxonomy" id="337243"/>
    <lineage>
        <taxon>Archaea</taxon>
        <taxon>Methanobacteriati</taxon>
        <taxon>Methanobacteriota</taxon>
        <taxon>Stenosarchaea group</taxon>
        <taxon>Halobacteria</taxon>
        <taxon>Halobacteriales</taxon>
        <taxon>Haloferacaceae</taxon>
        <taxon>Halorubrum</taxon>
    </lineage>
</organism>
<evidence type="ECO:0000313" key="2">
    <source>
        <dbReference type="Proteomes" id="UP000215731"/>
    </source>
</evidence>
<evidence type="ECO:0008006" key="3">
    <source>
        <dbReference type="Google" id="ProtNLM"/>
    </source>
</evidence>
<protein>
    <recommendedName>
        <fullName evidence="3">DUF4935 domain-containing protein</fullName>
    </recommendedName>
</protein>
<dbReference type="Pfam" id="PF26507">
    <property type="entry name" value="DUF8169"/>
    <property type="match status" value="1"/>
</dbReference>
<sequence length="218" mass="24936">MSSEPSEAREEVFCDTCVLISYILDQQNEGARKLLLESEFDKAISEKVEEEFQRVPDRKDEIYHDFIEVIISDEDDIAEQKADERDYLKYNDIGFFNQLRDDIQQGESQKEQMRILREKQKVADRRYGRVQEIVGEPYPRNDDIGLLLGIGQEVSNEDDCQVVCDAVSWNLNGGSGKFATLDKKDLLSNERDINRAIGEKKGSEGTLDISLPKAYVAT</sequence>